<protein>
    <submittedName>
        <fullName evidence="1">Uncharacterized protein</fullName>
    </submittedName>
</protein>
<evidence type="ECO:0000313" key="2">
    <source>
        <dbReference type="Proteomes" id="UP000314294"/>
    </source>
</evidence>
<comment type="caution">
    <text evidence="1">The sequence shown here is derived from an EMBL/GenBank/DDBJ whole genome shotgun (WGS) entry which is preliminary data.</text>
</comment>
<dbReference type="EMBL" id="SRLO01000086">
    <property type="protein sequence ID" value="TNN77180.1"/>
    <property type="molecule type" value="Genomic_DNA"/>
</dbReference>
<name>A0A4Z2IGV1_9TELE</name>
<reference evidence="1 2" key="1">
    <citation type="submission" date="2019-03" db="EMBL/GenBank/DDBJ databases">
        <title>First draft genome of Liparis tanakae, snailfish: a comprehensive survey of snailfish specific genes.</title>
        <authorList>
            <person name="Kim W."/>
            <person name="Song I."/>
            <person name="Jeong J.-H."/>
            <person name="Kim D."/>
            <person name="Kim S."/>
            <person name="Ryu S."/>
            <person name="Song J.Y."/>
            <person name="Lee S.K."/>
        </authorList>
    </citation>
    <scope>NUCLEOTIDE SEQUENCE [LARGE SCALE GENOMIC DNA]</scope>
    <source>
        <tissue evidence="1">Muscle</tissue>
    </source>
</reference>
<gene>
    <name evidence="1" type="ORF">EYF80_012649</name>
</gene>
<accession>A0A4Z2IGV1</accession>
<sequence length="71" mass="7615">MAGGSQKMSPVLETTALQEHTYYTDELRQRHLDGDGDLLALVDGRADQLVVALGTQQEVHQTLLGILGPAA</sequence>
<proteinExistence type="predicted"/>
<organism evidence="1 2">
    <name type="scientific">Liparis tanakae</name>
    <name type="common">Tanaka's snailfish</name>
    <dbReference type="NCBI Taxonomy" id="230148"/>
    <lineage>
        <taxon>Eukaryota</taxon>
        <taxon>Metazoa</taxon>
        <taxon>Chordata</taxon>
        <taxon>Craniata</taxon>
        <taxon>Vertebrata</taxon>
        <taxon>Euteleostomi</taxon>
        <taxon>Actinopterygii</taxon>
        <taxon>Neopterygii</taxon>
        <taxon>Teleostei</taxon>
        <taxon>Neoteleostei</taxon>
        <taxon>Acanthomorphata</taxon>
        <taxon>Eupercaria</taxon>
        <taxon>Perciformes</taxon>
        <taxon>Cottioidei</taxon>
        <taxon>Cottales</taxon>
        <taxon>Liparidae</taxon>
        <taxon>Liparis</taxon>
    </lineage>
</organism>
<evidence type="ECO:0000313" key="1">
    <source>
        <dbReference type="EMBL" id="TNN77180.1"/>
    </source>
</evidence>
<dbReference type="Proteomes" id="UP000314294">
    <property type="component" value="Unassembled WGS sequence"/>
</dbReference>
<keyword evidence="2" id="KW-1185">Reference proteome</keyword>
<dbReference type="AlphaFoldDB" id="A0A4Z2IGV1"/>